<feature type="chain" id="PRO_5002246674" evidence="1">
    <location>
        <begin position="25"/>
        <end position="136"/>
    </location>
</feature>
<proteinExistence type="predicted"/>
<dbReference type="EMBL" id="KN817552">
    <property type="protein sequence ID" value="KJA22092.1"/>
    <property type="molecule type" value="Genomic_DNA"/>
</dbReference>
<sequence>MFSFPRSQALTALTFLGLAVFTVAAPNPTAIMTRQVVLIDITVCTASDSCTILPAQTGIGGCTDLLDSFGFLFKEITAATIPEGLACFFYEDFECTTFTTDSIFLTSGTWDFAEVVTTDGVLGFDDQTSSLACATI</sequence>
<evidence type="ECO:0000313" key="2">
    <source>
        <dbReference type="EMBL" id="KJA22092.1"/>
    </source>
</evidence>
<feature type="signal peptide" evidence="1">
    <location>
        <begin position="1"/>
        <end position="24"/>
    </location>
</feature>
<evidence type="ECO:0000313" key="3">
    <source>
        <dbReference type="Proteomes" id="UP000054270"/>
    </source>
</evidence>
<gene>
    <name evidence="2" type="ORF">HYPSUDRAFT_215911</name>
</gene>
<dbReference type="OrthoDB" id="2884912at2759"/>
<protein>
    <submittedName>
        <fullName evidence="2">Uncharacterized protein</fullName>
    </submittedName>
</protein>
<name>A0A0D2L5E2_HYPSF</name>
<organism evidence="2 3">
    <name type="scientific">Hypholoma sublateritium (strain FD-334 SS-4)</name>
    <dbReference type="NCBI Taxonomy" id="945553"/>
    <lineage>
        <taxon>Eukaryota</taxon>
        <taxon>Fungi</taxon>
        <taxon>Dikarya</taxon>
        <taxon>Basidiomycota</taxon>
        <taxon>Agaricomycotina</taxon>
        <taxon>Agaricomycetes</taxon>
        <taxon>Agaricomycetidae</taxon>
        <taxon>Agaricales</taxon>
        <taxon>Agaricineae</taxon>
        <taxon>Strophariaceae</taxon>
        <taxon>Hypholoma</taxon>
    </lineage>
</organism>
<dbReference type="Proteomes" id="UP000054270">
    <property type="component" value="Unassembled WGS sequence"/>
</dbReference>
<reference evidence="3" key="1">
    <citation type="submission" date="2014-04" db="EMBL/GenBank/DDBJ databases">
        <title>Evolutionary Origins and Diversification of the Mycorrhizal Mutualists.</title>
        <authorList>
            <consortium name="DOE Joint Genome Institute"/>
            <consortium name="Mycorrhizal Genomics Consortium"/>
            <person name="Kohler A."/>
            <person name="Kuo A."/>
            <person name="Nagy L.G."/>
            <person name="Floudas D."/>
            <person name="Copeland A."/>
            <person name="Barry K.W."/>
            <person name="Cichocki N."/>
            <person name="Veneault-Fourrey C."/>
            <person name="LaButti K."/>
            <person name="Lindquist E.A."/>
            <person name="Lipzen A."/>
            <person name="Lundell T."/>
            <person name="Morin E."/>
            <person name="Murat C."/>
            <person name="Riley R."/>
            <person name="Ohm R."/>
            <person name="Sun H."/>
            <person name="Tunlid A."/>
            <person name="Henrissat B."/>
            <person name="Grigoriev I.V."/>
            <person name="Hibbett D.S."/>
            <person name="Martin F."/>
        </authorList>
    </citation>
    <scope>NUCLEOTIDE SEQUENCE [LARGE SCALE GENOMIC DNA]</scope>
    <source>
        <strain evidence="3">FD-334 SS-4</strain>
    </source>
</reference>
<accession>A0A0D2L5E2</accession>
<evidence type="ECO:0000256" key="1">
    <source>
        <dbReference type="SAM" id="SignalP"/>
    </source>
</evidence>
<keyword evidence="1" id="KW-0732">Signal</keyword>
<dbReference type="AlphaFoldDB" id="A0A0D2L5E2"/>
<keyword evidence="3" id="KW-1185">Reference proteome</keyword>